<dbReference type="Pfam" id="PF03739">
    <property type="entry name" value="LptF_LptG"/>
    <property type="match status" value="1"/>
</dbReference>
<protein>
    <recommendedName>
        <fullName evidence="2">Lipopolysaccharide export system permease protein LptF</fullName>
    </recommendedName>
</protein>
<evidence type="ECO:0000256" key="7">
    <source>
        <dbReference type="ARBA" id="ARBA00022989"/>
    </source>
</evidence>
<dbReference type="GO" id="GO:0043190">
    <property type="term" value="C:ATP-binding cassette (ABC) transporter complex"/>
    <property type="evidence" value="ECO:0007669"/>
    <property type="project" value="InterPro"/>
</dbReference>
<evidence type="ECO:0000256" key="2">
    <source>
        <dbReference type="ARBA" id="ARBA00014213"/>
    </source>
</evidence>
<name>A0A248K0J2_9PROT</name>
<accession>A0A248K0J2</accession>
<evidence type="ECO:0000256" key="6">
    <source>
        <dbReference type="ARBA" id="ARBA00022692"/>
    </source>
</evidence>
<keyword evidence="4" id="KW-1003">Cell membrane</keyword>
<keyword evidence="5" id="KW-0997">Cell inner membrane</keyword>
<keyword evidence="3" id="KW-0813">Transport</keyword>
<evidence type="ECO:0000256" key="1">
    <source>
        <dbReference type="ARBA" id="ARBA00004429"/>
    </source>
</evidence>
<evidence type="ECO:0000256" key="9">
    <source>
        <dbReference type="SAM" id="Phobius"/>
    </source>
</evidence>
<feature type="transmembrane region" description="Helical" evidence="9">
    <location>
        <begin position="333"/>
        <end position="350"/>
    </location>
</feature>
<dbReference type="NCBIfam" id="TIGR04407">
    <property type="entry name" value="LptF_YjgP"/>
    <property type="match status" value="1"/>
</dbReference>
<keyword evidence="6 9" id="KW-0812">Transmembrane</keyword>
<feature type="transmembrane region" description="Helical" evidence="9">
    <location>
        <begin position="15"/>
        <end position="36"/>
    </location>
</feature>
<evidence type="ECO:0000313" key="10">
    <source>
        <dbReference type="EMBL" id="ASG24462.1"/>
    </source>
</evidence>
<evidence type="ECO:0000256" key="8">
    <source>
        <dbReference type="ARBA" id="ARBA00023136"/>
    </source>
</evidence>
<dbReference type="KEGG" id="nao:Y958_26675"/>
<dbReference type="AlphaFoldDB" id="A0A248K0J2"/>
<dbReference type="PANTHER" id="PTHR33529">
    <property type="entry name" value="SLR0882 PROTEIN-RELATED"/>
    <property type="match status" value="1"/>
</dbReference>
<dbReference type="GO" id="GO:0015920">
    <property type="term" value="P:lipopolysaccharide transport"/>
    <property type="evidence" value="ECO:0007669"/>
    <property type="project" value="TreeGrafter"/>
</dbReference>
<dbReference type="RefSeq" id="WP_088874891.1">
    <property type="nucleotide sequence ID" value="NZ_CP022112.1"/>
</dbReference>
<evidence type="ECO:0000256" key="5">
    <source>
        <dbReference type="ARBA" id="ARBA00022519"/>
    </source>
</evidence>
<dbReference type="Proteomes" id="UP000197153">
    <property type="component" value="Chromosome 3"/>
</dbReference>
<sequence length="383" mass="41829">MIIERYLIREVAKPLAAVLGILAALFVGYSTAGLLADAVNGLLPTGAIAELVGLKLLISLEVLIPISLYVSVVMAFGKLYGDSEITAMFALQVTPGIVLRALFMLSGGLAVLVLALSLVVRPWAYEKSHDITYRAQLSMNVDAMESGTFYLNKHGGRVIFFPRREGIRGPAKEVFIQIQHPTTTDIIMAQSARALPPKRDGGSNVRLDSAHVYFLGRDDSTQDRMMDVGSVTLDPANHNIAPQEYSATGVSSARLARSSDPADIAEFQWRLSTCLSTLLLGLLGMPLSRVNPRQGGRYAKFGTAILVYSGYYLLCTSARTWVQHGSVGAIPGIWWAPALLGVLLVVALYWPQWNVEFRVRTLVKRLSGSLEVPREHTVRHDPV</sequence>
<evidence type="ECO:0000256" key="4">
    <source>
        <dbReference type="ARBA" id="ARBA00022475"/>
    </source>
</evidence>
<evidence type="ECO:0000313" key="11">
    <source>
        <dbReference type="Proteomes" id="UP000197153"/>
    </source>
</evidence>
<feature type="transmembrane region" description="Helical" evidence="9">
    <location>
        <begin position="299"/>
        <end position="321"/>
    </location>
</feature>
<gene>
    <name evidence="10" type="primary">lptF</name>
    <name evidence="10" type="ORF">Y958_26675</name>
</gene>
<reference evidence="10 11" key="1">
    <citation type="submission" date="2017-06" db="EMBL/GenBank/DDBJ databases">
        <title>Complete genome sequence of Nitrospirillum amazonense strain CBAmC, an endophytic nitrogen-fixing and plant growth-promoting bacterium, isolated from sugarcane.</title>
        <authorList>
            <person name="Schwab S."/>
            <person name="dos Santos Teixeira K.R."/>
            <person name="Simoes Araujo J.L."/>
            <person name="Soares Vidal M."/>
            <person name="Borges de Freitas H.R."/>
            <person name="Rivello Crivelaro A.L."/>
            <person name="Bueno de Camargo Nunes A."/>
            <person name="dos Santos C.M."/>
            <person name="Palmeira da Silva Rosa D."/>
            <person name="da Silva Padilha D."/>
            <person name="da Silva E."/>
            <person name="Araujo Terra L."/>
            <person name="Soares Mendes V."/>
            <person name="Farinelli L."/>
            <person name="Magalhaes Cruz L."/>
            <person name="Baldani J.I."/>
        </authorList>
    </citation>
    <scope>NUCLEOTIDE SEQUENCE [LARGE SCALE GENOMIC DNA]</scope>
    <source>
        <strain evidence="10 11">CBAmC</strain>
    </source>
</reference>
<comment type="subcellular location">
    <subcellularLocation>
        <location evidence="1">Cell inner membrane</location>
        <topology evidence="1">Multi-pass membrane protein</topology>
    </subcellularLocation>
</comment>
<dbReference type="GO" id="GO:0055085">
    <property type="term" value="P:transmembrane transport"/>
    <property type="evidence" value="ECO:0007669"/>
    <property type="project" value="InterPro"/>
</dbReference>
<keyword evidence="7 9" id="KW-1133">Transmembrane helix</keyword>
<keyword evidence="8 9" id="KW-0472">Membrane</keyword>
<proteinExistence type="predicted"/>
<feature type="transmembrane region" description="Helical" evidence="9">
    <location>
        <begin position="97"/>
        <end position="120"/>
    </location>
</feature>
<dbReference type="PANTHER" id="PTHR33529:SF7">
    <property type="entry name" value="LIPOPOLYSACCHARIDE EXPORT SYSTEM PERMEASE PROTEIN LPTF"/>
    <property type="match status" value="1"/>
</dbReference>
<dbReference type="InterPro" id="IPR030922">
    <property type="entry name" value="LptF"/>
</dbReference>
<dbReference type="EMBL" id="CP022112">
    <property type="protein sequence ID" value="ASG24462.1"/>
    <property type="molecule type" value="Genomic_DNA"/>
</dbReference>
<dbReference type="InterPro" id="IPR005495">
    <property type="entry name" value="LptG/LptF_permease"/>
</dbReference>
<evidence type="ECO:0000256" key="3">
    <source>
        <dbReference type="ARBA" id="ARBA00022448"/>
    </source>
</evidence>
<organism evidence="10 11">
    <name type="scientific">Nitrospirillum viridazoti CBAmc</name>
    <dbReference type="NCBI Taxonomy" id="1441467"/>
    <lineage>
        <taxon>Bacteria</taxon>
        <taxon>Pseudomonadati</taxon>
        <taxon>Pseudomonadota</taxon>
        <taxon>Alphaproteobacteria</taxon>
        <taxon>Rhodospirillales</taxon>
        <taxon>Azospirillaceae</taxon>
        <taxon>Nitrospirillum</taxon>
        <taxon>Nitrospirillum viridazoti</taxon>
    </lineage>
</organism>
<feature type="transmembrane region" description="Helical" evidence="9">
    <location>
        <begin position="56"/>
        <end position="76"/>
    </location>
</feature>
<keyword evidence="11" id="KW-1185">Reference proteome</keyword>